<accession>A0A6A7BP56</accession>
<proteinExistence type="predicted"/>
<dbReference type="OrthoDB" id="3647767at2759"/>
<dbReference type="EMBL" id="MU006064">
    <property type="protein sequence ID" value="KAF2857133.1"/>
    <property type="molecule type" value="Genomic_DNA"/>
</dbReference>
<dbReference type="Pfam" id="PF25545">
    <property type="entry name" value="DUF7924"/>
    <property type="match status" value="1"/>
</dbReference>
<sequence>MHFLCITSNEAQVTEQLSTLLLPEPADIPDKYDQTNDSIDRQVCNLWIRKWTDAITLPKPNFSYAMNQIAFQPEHLERLMFYGTFQPVNFFPDGRYFPFLVCEVMSAKGNMNNCHQQAVKGAITAVKGIVPLCAYADLGALDDIEARILCYSIENNHERLKILEHFFTRENCEIRYYNYKLFHGELEEDVMEIVGSDCQRVIWSKALAIMREILDDFYKTH</sequence>
<name>A0A6A7BP56_9PEZI</name>
<evidence type="ECO:0000259" key="1">
    <source>
        <dbReference type="Pfam" id="PF25545"/>
    </source>
</evidence>
<dbReference type="Proteomes" id="UP000799421">
    <property type="component" value="Unassembled WGS sequence"/>
</dbReference>
<keyword evidence="3" id="KW-1185">Reference proteome</keyword>
<evidence type="ECO:0000313" key="3">
    <source>
        <dbReference type="Proteomes" id="UP000799421"/>
    </source>
</evidence>
<dbReference type="AlphaFoldDB" id="A0A6A7BP56"/>
<evidence type="ECO:0000313" key="2">
    <source>
        <dbReference type="EMBL" id="KAF2857133.1"/>
    </source>
</evidence>
<feature type="domain" description="DUF7924" evidence="1">
    <location>
        <begin position="7"/>
        <end position="189"/>
    </location>
</feature>
<dbReference type="InterPro" id="IPR057684">
    <property type="entry name" value="DUF7924"/>
</dbReference>
<reference evidence="2" key="1">
    <citation type="journal article" date="2020" name="Stud. Mycol.">
        <title>101 Dothideomycetes genomes: a test case for predicting lifestyles and emergence of pathogens.</title>
        <authorList>
            <person name="Haridas S."/>
            <person name="Albert R."/>
            <person name="Binder M."/>
            <person name="Bloem J."/>
            <person name="Labutti K."/>
            <person name="Salamov A."/>
            <person name="Andreopoulos B."/>
            <person name="Baker S."/>
            <person name="Barry K."/>
            <person name="Bills G."/>
            <person name="Bluhm B."/>
            <person name="Cannon C."/>
            <person name="Castanera R."/>
            <person name="Culley D."/>
            <person name="Daum C."/>
            <person name="Ezra D."/>
            <person name="Gonzalez J."/>
            <person name="Henrissat B."/>
            <person name="Kuo A."/>
            <person name="Liang C."/>
            <person name="Lipzen A."/>
            <person name="Lutzoni F."/>
            <person name="Magnuson J."/>
            <person name="Mondo S."/>
            <person name="Nolan M."/>
            <person name="Ohm R."/>
            <person name="Pangilinan J."/>
            <person name="Park H.-J."/>
            <person name="Ramirez L."/>
            <person name="Alfaro M."/>
            <person name="Sun H."/>
            <person name="Tritt A."/>
            <person name="Yoshinaga Y."/>
            <person name="Zwiers L.-H."/>
            <person name="Turgeon B."/>
            <person name="Goodwin S."/>
            <person name="Spatafora J."/>
            <person name="Crous P."/>
            <person name="Grigoriev I."/>
        </authorList>
    </citation>
    <scope>NUCLEOTIDE SEQUENCE</scope>
    <source>
        <strain evidence="2">CBS 480.64</strain>
    </source>
</reference>
<gene>
    <name evidence="2" type="ORF">K470DRAFT_267063</name>
</gene>
<organism evidence="2 3">
    <name type="scientific">Piedraia hortae CBS 480.64</name>
    <dbReference type="NCBI Taxonomy" id="1314780"/>
    <lineage>
        <taxon>Eukaryota</taxon>
        <taxon>Fungi</taxon>
        <taxon>Dikarya</taxon>
        <taxon>Ascomycota</taxon>
        <taxon>Pezizomycotina</taxon>
        <taxon>Dothideomycetes</taxon>
        <taxon>Dothideomycetidae</taxon>
        <taxon>Capnodiales</taxon>
        <taxon>Piedraiaceae</taxon>
        <taxon>Piedraia</taxon>
    </lineage>
</organism>
<protein>
    <recommendedName>
        <fullName evidence="1">DUF7924 domain-containing protein</fullName>
    </recommendedName>
</protein>